<dbReference type="Pfam" id="PF01381">
    <property type="entry name" value="HTH_3"/>
    <property type="match status" value="1"/>
</dbReference>
<evidence type="ECO:0000313" key="5">
    <source>
        <dbReference type="EMBL" id="RWU08166.1"/>
    </source>
</evidence>
<dbReference type="InterPro" id="IPR036286">
    <property type="entry name" value="LexA/Signal_pep-like_sf"/>
</dbReference>
<reference evidence="5 6" key="1">
    <citation type="submission" date="2018-06" db="EMBL/GenBank/DDBJ databases">
        <title>Pedobacter endophyticus sp. nov., an endophytic bacterium isolated from a leaf of Triticum aestivum.</title>
        <authorList>
            <person name="Zhang L."/>
        </authorList>
    </citation>
    <scope>NUCLEOTIDE SEQUENCE [LARGE SCALE GENOMIC DNA]</scope>
    <source>
        <strain evidence="5 6">CM134L-2</strain>
    </source>
</reference>
<evidence type="ECO:0000256" key="2">
    <source>
        <dbReference type="ARBA" id="ARBA00023125"/>
    </source>
</evidence>
<feature type="domain" description="HTH cro/C1-type" evidence="4">
    <location>
        <begin position="14"/>
        <end position="69"/>
    </location>
</feature>
<organism evidence="5 6">
    <name type="scientific">Pedobacter chitinilyticus</name>
    <dbReference type="NCBI Taxonomy" id="2233776"/>
    <lineage>
        <taxon>Bacteria</taxon>
        <taxon>Pseudomonadati</taxon>
        <taxon>Bacteroidota</taxon>
        <taxon>Sphingobacteriia</taxon>
        <taxon>Sphingobacteriales</taxon>
        <taxon>Sphingobacteriaceae</taxon>
        <taxon>Pedobacter</taxon>
    </lineage>
</organism>
<sequence length="264" mass="29968">MKMETAKFIFGLNIKFLRNRAKLSQEELAEILGITRAKLNSWENATVKSPLPEDYMKVSDHFSITIDNLLRLELSKLGELNLRKLEGGQDVYIRGGTLRVLSISVDGKNRENVEVVPIRAKAGYLAGFGDPEYISTLDKLHIPFLPEKGTFRIFQIEGNSMLPIVDGSHIIARYVQDWSTLNADSPCIVISAQHGLVFKNVTIEKDGNLLLRSLNNEYEPYRTPIEEIGELWSFYGYISYKMPQADDLGFISSTLMEIRNHLIK</sequence>
<dbReference type="CDD" id="cd00093">
    <property type="entry name" value="HTH_XRE"/>
    <property type="match status" value="1"/>
</dbReference>
<dbReference type="OrthoDB" id="3831186at2"/>
<keyword evidence="2" id="KW-0238">DNA-binding</keyword>
<keyword evidence="6" id="KW-1185">Reference proteome</keyword>
<dbReference type="Gene3D" id="2.10.109.10">
    <property type="entry name" value="Umud Fragment, subunit A"/>
    <property type="match status" value="1"/>
</dbReference>
<dbReference type="AlphaFoldDB" id="A0A443YW24"/>
<dbReference type="SUPFAM" id="SSF51306">
    <property type="entry name" value="LexA/Signal peptidase"/>
    <property type="match status" value="1"/>
</dbReference>
<dbReference type="PANTHER" id="PTHR40661:SF3">
    <property type="entry name" value="FELS-1 PROPHAGE TRANSCRIPTIONAL REGULATOR"/>
    <property type="match status" value="1"/>
</dbReference>
<evidence type="ECO:0000259" key="4">
    <source>
        <dbReference type="PROSITE" id="PS50943"/>
    </source>
</evidence>
<dbReference type="EMBL" id="SAYW01000002">
    <property type="protein sequence ID" value="RWU08166.1"/>
    <property type="molecule type" value="Genomic_DNA"/>
</dbReference>
<dbReference type="GO" id="GO:0003677">
    <property type="term" value="F:DNA binding"/>
    <property type="evidence" value="ECO:0007669"/>
    <property type="project" value="UniProtKB-KW"/>
</dbReference>
<protein>
    <submittedName>
        <fullName evidence="5">Helix-turn-helix domain-containing protein</fullName>
    </submittedName>
</protein>
<dbReference type="InterPro" id="IPR001387">
    <property type="entry name" value="Cro/C1-type_HTH"/>
</dbReference>
<gene>
    <name evidence="5" type="ORF">DPV69_07230</name>
</gene>
<comment type="caution">
    <text evidence="5">The sequence shown here is derived from an EMBL/GenBank/DDBJ whole genome shotgun (WGS) entry which is preliminary data.</text>
</comment>
<accession>A0A443YW24</accession>
<dbReference type="SMART" id="SM00530">
    <property type="entry name" value="HTH_XRE"/>
    <property type="match status" value="1"/>
</dbReference>
<evidence type="ECO:0000313" key="6">
    <source>
        <dbReference type="Proteomes" id="UP000284120"/>
    </source>
</evidence>
<evidence type="ECO:0000256" key="1">
    <source>
        <dbReference type="ARBA" id="ARBA00023015"/>
    </source>
</evidence>
<dbReference type="PANTHER" id="PTHR40661">
    <property type="match status" value="1"/>
</dbReference>
<dbReference type="PROSITE" id="PS50943">
    <property type="entry name" value="HTH_CROC1"/>
    <property type="match status" value="1"/>
</dbReference>
<keyword evidence="3" id="KW-0804">Transcription</keyword>
<dbReference type="SUPFAM" id="SSF47413">
    <property type="entry name" value="lambda repressor-like DNA-binding domains"/>
    <property type="match status" value="1"/>
</dbReference>
<dbReference type="Proteomes" id="UP000284120">
    <property type="component" value="Unassembled WGS sequence"/>
</dbReference>
<proteinExistence type="predicted"/>
<keyword evidence="1" id="KW-0805">Transcription regulation</keyword>
<dbReference type="InterPro" id="IPR010982">
    <property type="entry name" value="Lambda_DNA-bd_dom_sf"/>
</dbReference>
<name>A0A443YW24_9SPHI</name>
<dbReference type="Gene3D" id="1.10.260.40">
    <property type="entry name" value="lambda repressor-like DNA-binding domains"/>
    <property type="match status" value="1"/>
</dbReference>
<evidence type="ECO:0000256" key="3">
    <source>
        <dbReference type="ARBA" id="ARBA00023163"/>
    </source>
</evidence>